<dbReference type="Proteomes" id="UP001501237">
    <property type="component" value="Unassembled WGS sequence"/>
</dbReference>
<protein>
    <recommendedName>
        <fullName evidence="3">DUF1996 domain-containing protein</fullName>
    </recommendedName>
</protein>
<accession>A0ABP6QJQ1</accession>
<feature type="region of interest" description="Disordered" evidence="1">
    <location>
        <begin position="21"/>
        <end position="159"/>
    </location>
</feature>
<feature type="signal peptide" evidence="2">
    <location>
        <begin position="1"/>
        <end position="23"/>
    </location>
</feature>
<comment type="caution">
    <text evidence="4">The sequence shown here is derived from an EMBL/GenBank/DDBJ whole genome shotgun (WGS) entry which is preliminary data.</text>
</comment>
<name>A0ABP6QJQ1_9ACTN</name>
<sequence length="399" mass="42500">MRRGIVFVALFGALTMAPAGAMAAPWPKPSRTAVQAPPGAQDTATPGVTEAPPDVAVTEQPTEVPTEAPAVDPTAPAQDPTQDPAEVPTENPATDPAAEPTQAVTEPPAQAVAPIPADLFIDIRRVRPNRNEPRTARGGSAGSFVSQCGTNGNAHHNPDNFIVAPGVSNGAHHTHDYVGNLSTDGFSTDQSLQAAGTTCRNDDRSTYFWPVLRVRNGAGDVGEDGNVGTILRPASANLRFRGNPRAKVVAMPRFLRVITGNAKSVSQAGANAAAQWTCTGFQNRITQKYPICPQGSRVTRILDFPSCWDGQNVDSANHRTHVVFPDKATGACPAGTKAIPQLRMTLTYNVSRAKARSIALDSFPEEQHDPITDHADFEQVMPQRLTQRIVTCVNTNRNC</sequence>
<dbReference type="PANTHER" id="PTHR43662">
    <property type="match status" value="1"/>
</dbReference>
<evidence type="ECO:0000256" key="2">
    <source>
        <dbReference type="SAM" id="SignalP"/>
    </source>
</evidence>
<dbReference type="RefSeq" id="WP_344835985.1">
    <property type="nucleotide sequence ID" value="NZ_BAAAUV010000024.1"/>
</dbReference>
<evidence type="ECO:0000313" key="4">
    <source>
        <dbReference type="EMBL" id="GAA3233050.1"/>
    </source>
</evidence>
<dbReference type="EMBL" id="BAAAUV010000024">
    <property type="protein sequence ID" value="GAA3233050.1"/>
    <property type="molecule type" value="Genomic_DNA"/>
</dbReference>
<feature type="domain" description="DUF1996" evidence="3">
    <location>
        <begin position="162"/>
        <end position="377"/>
    </location>
</feature>
<gene>
    <name evidence="4" type="ORF">GCM10010468_65400</name>
</gene>
<evidence type="ECO:0000256" key="1">
    <source>
        <dbReference type="SAM" id="MobiDB-lite"/>
    </source>
</evidence>
<dbReference type="Pfam" id="PF09362">
    <property type="entry name" value="DUF1996"/>
    <property type="match status" value="1"/>
</dbReference>
<dbReference type="PANTHER" id="PTHR43662:SF3">
    <property type="entry name" value="DOMAIN PROTEIN, PUTATIVE (AFU_ORTHOLOGUE AFUA_6G11970)-RELATED"/>
    <property type="match status" value="1"/>
</dbReference>
<evidence type="ECO:0000313" key="5">
    <source>
        <dbReference type="Proteomes" id="UP001501237"/>
    </source>
</evidence>
<reference evidence="5" key="1">
    <citation type="journal article" date="2019" name="Int. J. Syst. Evol. Microbiol.">
        <title>The Global Catalogue of Microorganisms (GCM) 10K type strain sequencing project: providing services to taxonomists for standard genome sequencing and annotation.</title>
        <authorList>
            <consortium name="The Broad Institute Genomics Platform"/>
            <consortium name="The Broad Institute Genome Sequencing Center for Infectious Disease"/>
            <person name="Wu L."/>
            <person name="Ma J."/>
        </authorList>
    </citation>
    <scope>NUCLEOTIDE SEQUENCE [LARGE SCALE GENOMIC DNA]</scope>
    <source>
        <strain evidence="5">JCM 9377</strain>
    </source>
</reference>
<keyword evidence="5" id="KW-1185">Reference proteome</keyword>
<evidence type="ECO:0000259" key="3">
    <source>
        <dbReference type="Pfam" id="PF09362"/>
    </source>
</evidence>
<keyword evidence="2" id="KW-0732">Signal</keyword>
<feature type="compositionally biased region" description="Basic and acidic residues" evidence="1">
    <location>
        <begin position="121"/>
        <end position="135"/>
    </location>
</feature>
<feature type="chain" id="PRO_5045313001" description="DUF1996 domain-containing protein" evidence="2">
    <location>
        <begin position="24"/>
        <end position="399"/>
    </location>
</feature>
<organism evidence="4 5">
    <name type="scientific">Actinocorallia longicatena</name>
    <dbReference type="NCBI Taxonomy" id="111803"/>
    <lineage>
        <taxon>Bacteria</taxon>
        <taxon>Bacillati</taxon>
        <taxon>Actinomycetota</taxon>
        <taxon>Actinomycetes</taxon>
        <taxon>Streptosporangiales</taxon>
        <taxon>Thermomonosporaceae</taxon>
        <taxon>Actinocorallia</taxon>
    </lineage>
</organism>
<feature type="compositionally biased region" description="Polar residues" evidence="1">
    <location>
        <begin position="143"/>
        <end position="154"/>
    </location>
</feature>
<proteinExistence type="predicted"/>
<dbReference type="InterPro" id="IPR018535">
    <property type="entry name" value="DUF1996"/>
</dbReference>